<dbReference type="Pfam" id="PF12670">
    <property type="entry name" value="DUF3792"/>
    <property type="match status" value="1"/>
</dbReference>
<organism evidence="2 3">
    <name type="scientific">Paenibacillus harenae</name>
    <dbReference type="NCBI Taxonomy" id="306543"/>
    <lineage>
        <taxon>Bacteria</taxon>
        <taxon>Bacillati</taxon>
        <taxon>Bacillota</taxon>
        <taxon>Bacilli</taxon>
        <taxon>Bacillales</taxon>
        <taxon>Paenibacillaceae</taxon>
        <taxon>Paenibacillus</taxon>
    </lineage>
</organism>
<feature type="transmembrane region" description="Helical" evidence="1">
    <location>
        <begin position="105"/>
        <end position="127"/>
    </location>
</feature>
<dbReference type="NCBIfam" id="TIGR04086">
    <property type="entry name" value="TIGR04086_membr"/>
    <property type="match status" value="1"/>
</dbReference>
<name>A0ABT9TTY6_PAEHA</name>
<accession>A0ABT9TTY6</accession>
<sequence>MMNSLKQGPKAMLISSPFTAGIVFSILWLAAGALLLSILLHFTSMKEAYLPSNALIVHAVSALAGGFATGKRTEKRGWYYGALLGVIYGIIVLMISFLASDASLTLRSALVVGAAALAGAFGGMIGVNMRK</sequence>
<gene>
    <name evidence="2" type="ORF">J2T15_000236</name>
</gene>
<keyword evidence="1" id="KW-0812">Transmembrane</keyword>
<evidence type="ECO:0000313" key="2">
    <source>
        <dbReference type="EMBL" id="MDQ0110820.1"/>
    </source>
</evidence>
<feature type="transmembrane region" description="Helical" evidence="1">
    <location>
        <begin position="48"/>
        <end position="70"/>
    </location>
</feature>
<keyword evidence="1" id="KW-1133">Transmembrane helix</keyword>
<keyword evidence="1" id="KW-0472">Membrane</keyword>
<evidence type="ECO:0000256" key="1">
    <source>
        <dbReference type="SAM" id="Phobius"/>
    </source>
</evidence>
<dbReference type="Proteomes" id="UP001229346">
    <property type="component" value="Unassembled WGS sequence"/>
</dbReference>
<proteinExistence type="predicted"/>
<comment type="caution">
    <text evidence="2">The sequence shown here is derived from an EMBL/GenBank/DDBJ whole genome shotgun (WGS) entry which is preliminary data.</text>
</comment>
<dbReference type="EMBL" id="JAUSSU010000001">
    <property type="protein sequence ID" value="MDQ0110820.1"/>
    <property type="molecule type" value="Genomic_DNA"/>
</dbReference>
<feature type="transmembrane region" description="Helical" evidence="1">
    <location>
        <begin position="21"/>
        <end position="42"/>
    </location>
</feature>
<keyword evidence="3" id="KW-1185">Reference proteome</keyword>
<reference evidence="2 3" key="1">
    <citation type="submission" date="2023-07" db="EMBL/GenBank/DDBJ databases">
        <title>Sorghum-associated microbial communities from plants grown in Nebraska, USA.</title>
        <authorList>
            <person name="Schachtman D."/>
        </authorList>
    </citation>
    <scope>NUCLEOTIDE SEQUENCE [LARGE SCALE GENOMIC DNA]</scope>
    <source>
        <strain evidence="2 3">CC482</strain>
    </source>
</reference>
<protein>
    <submittedName>
        <fullName evidence="2">Membrane protein (TIGR04086 family)</fullName>
    </submittedName>
</protein>
<dbReference type="InterPro" id="IPR023804">
    <property type="entry name" value="DUF3792_TM"/>
</dbReference>
<feature type="transmembrane region" description="Helical" evidence="1">
    <location>
        <begin position="77"/>
        <end position="99"/>
    </location>
</feature>
<evidence type="ECO:0000313" key="3">
    <source>
        <dbReference type="Proteomes" id="UP001229346"/>
    </source>
</evidence>